<comment type="subcellular location">
    <subcellularLocation>
        <location evidence="1">Cell membrane</location>
        <topology evidence="1">Multi-pass membrane protein</topology>
    </subcellularLocation>
</comment>
<proteinExistence type="predicted"/>
<dbReference type="AlphaFoldDB" id="A0AAU1UAH4"/>
<dbReference type="GO" id="GO:0005886">
    <property type="term" value="C:plasma membrane"/>
    <property type="evidence" value="ECO:0007669"/>
    <property type="project" value="UniProtKB-SubCell"/>
</dbReference>
<evidence type="ECO:0000256" key="8">
    <source>
        <dbReference type="SAM" id="Phobius"/>
    </source>
</evidence>
<dbReference type="Pfam" id="PF13520">
    <property type="entry name" value="AA_permease_2"/>
    <property type="match status" value="1"/>
</dbReference>
<evidence type="ECO:0000256" key="2">
    <source>
        <dbReference type="ARBA" id="ARBA00022448"/>
    </source>
</evidence>
<feature type="transmembrane region" description="Helical" evidence="8">
    <location>
        <begin position="308"/>
        <end position="331"/>
    </location>
</feature>
<feature type="transmembrane region" description="Helical" evidence="8">
    <location>
        <begin position="491"/>
        <end position="512"/>
    </location>
</feature>
<feature type="transmembrane region" description="Helical" evidence="8">
    <location>
        <begin position="227"/>
        <end position="246"/>
    </location>
</feature>
<keyword evidence="5 8" id="KW-1133">Transmembrane helix</keyword>
<keyword evidence="4 8" id="KW-0812">Transmembrane</keyword>
<keyword evidence="6 8" id="KW-0472">Membrane</keyword>
<evidence type="ECO:0000256" key="6">
    <source>
        <dbReference type="ARBA" id="ARBA00023136"/>
    </source>
</evidence>
<gene>
    <name evidence="9" type="ORF">OHU69_27400</name>
</gene>
<evidence type="ECO:0000313" key="9">
    <source>
        <dbReference type="EMBL" id="WTS14446.1"/>
    </source>
</evidence>
<feature type="compositionally biased region" description="Low complexity" evidence="7">
    <location>
        <begin position="15"/>
        <end position="29"/>
    </location>
</feature>
<dbReference type="Gene3D" id="1.20.1740.10">
    <property type="entry name" value="Amino acid/polyamine transporter I"/>
    <property type="match status" value="1"/>
</dbReference>
<sequence length="522" mass="54828">MPDYKEQAAPPPSTTTPADAASTLTPADAESTPTSTPNLHRSLRRFDITAMAVAAVISFDTVGQIATGGGEAVTWTAVIAVAFLIPYALLFAETGAAFPQEGGPYVWVKLAFGRLTAAITTLFYWVTNPIWLGGSLVFIAAQTWDGFVFRLGQGTFADYAFKTVFIWTAILTAVVSLRKGKWITTAGAAAKVLALTVFTATAVAYGLEHGFQGLTGTADSTTATFTPTTAGFLALVPVLLFAYVGFEAPNAAGEEMHNPQRDVPTALGRSAAIAAACYLLPVLAILSVVPPGKVTGIGGFMEGAQTIFTIYGGASGALLKATALLFVFALLTQGSAWMIVSDRMQAMAAADGGFFSRKLGAFHPTLGTPVRTNLLSGAIATVFMVAAMRLADGDAAAVFSVVLTVAVTTLLLSYLTVIPALAVLRLRHRDVPRPYQVPFGTKGFMICAALVYAWILTGSWAALFPGTLEGLLGITYDFHDTWGVSRTAFEAFTLGTVVALLLIGTIGHTVAGKMNARARVRR</sequence>
<dbReference type="PIRSF" id="PIRSF006060">
    <property type="entry name" value="AA_transporter"/>
    <property type="match status" value="1"/>
</dbReference>
<dbReference type="InterPro" id="IPR002293">
    <property type="entry name" value="AA/rel_permease1"/>
</dbReference>
<dbReference type="PANTHER" id="PTHR42770:SF15">
    <property type="entry name" value="GLUTAMATE_GAMMA-AMINOBUTYRATE ANTIPORTER-RELATED"/>
    <property type="match status" value="1"/>
</dbReference>
<reference evidence="9" key="1">
    <citation type="submission" date="2022-10" db="EMBL/GenBank/DDBJ databases">
        <title>The complete genomes of actinobacterial strains from the NBC collection.</title>
        <authorList>
            <person name="Joergensen T.S."/>
            <person name="Alvarez Arevalo M."/>
            <person name="Sterndorff E.B."/>
            <person name="Faurdal D."/>
            <person name="Vuksanovic O."/>
            <person name="Mourched A.-S."/>
            <person name="Charusanti P."/>
            <person name="Shaw S."/>
            <person name="Blin K."/>
            <person name="Weber T."/>
        </authorList>
    </citation>
    <scope>NUCLEOTIDE SEQUENCE</scope>
    <source>
        <strain evidence="9">NBC_00119</strain>
    </source>
</reference>
<dbReference type="EMBL" id="CP108195">
    <property type="protein sequence ID" value="WTS14446.1"/>
    <property type="molecule type" value="Genomic_DNA"/>
</dbReference>
<dbReference type="PANTHER" id="PTHR42770">
    <property type="entry name" value="AMINO ACID TRANSPORTER-RELATED"/>
    <property type="match status" value="1"/>
</dbReference>
<feature type="transmembrane region" description="Helical" evidence="8">
    <location>
        <begin position="72"/>
        <end position="92"/>
    </location>
</feature>
<feature type="transmembrane region" description="Helical" evidence="8">
    <location>
        <begin position="189"/>
        <end position="207"/>
    </location>
</feature>
<evidence type="ECO:0000256" key="5">
    <source>
        <dbReference type="ARBA" id="ARBA00022989"/>
    </source>
</evidence>
<evidence type="ECO:0000256" key="3">
    <source>
        <dbReference type="ARBA" id="ARBA00022475"/>
    </source>
</evidence>
<feature type="transmembrane region" description="Helical" evidence="8">
    <location>
        <begin position="397"/>
        <end position="424"/>
    </location>
</feature>
<dbReference type="InterPro" id="IPR050367">
    <property type="entry name" value="APC_superfamily"/>
</dbReference>
<feature type="transmembrane region" description="Helical" evidence="8">
    <location>
        <begin position="444"/>
        <end position="463"/>
    </location>
</feature>
<keyword evidence="3" id="KW-1003">Cell membrane</keyword>
<evidence type="ECO:0000256" key="7">
    <source>
        <dbReference type="SAM" id="MobiDB-lite"/>
    </source>
</evidence>
<accession>A0AAU1UAH4</accession>
<keyword evidence="2" id="KW-0813">Transport</keyword>
<feature type="region of interest" description="Disordered" evidence="7">
    <location>
        <begin position="1"/>
        <end position="39"/>
    </location>
</feature>
<protein>
    <submittedName>
        <fullName evidence="9">APC family permease</fullName>
    </submittedName>
</protein>
<name>A0AAU1UAH4_9ACTN</name>
<dbReference type="GO" id="GO:0022857">
    <property type="term" value="F:transmembrane transporter activity"/>
    <property type="evidence" value="ECO:0007669"/>
    <property type="project" value="InterPro"/>
</dbReference>
<organism evidence="9">
    <name type="scientific">Streptomyces sp. NBC_00119</name>
    <dbReference type="NCBI Taxonomy" id="2975659"/>
    <lineage>
        <taxon>Bacteria</taxon>
        <taxon>Bacillati</taxon>
        <taxon>Actinomycetota</taxon>
        <taxon>Actinomycetes</taxon>
        <taxon>Kitasatosporales</taxon>
        <taxon>Streptomycetaceae</taxon>
        <taxon>Streptomyces</taxon>
    </lineage>
</organism>
<evidence type="ECO:0000256" key="1">
    <source>
        <dbReference type="ARBA" id="ARBA00004651"/>
    </source>
</evidence>
<feature type="transmembrane region" description="Helical" evidence="8">
    <location>
        <begin position="374"/>
        <end position="391"/>
    </location>
</feature>
<evidence type="ECO:0000256" key="4">
    <source>
        <dbReference type="ARBA" id="ARBA00022692"/>
    </source>
</evidence>
<feature type="transmembrane region" description="Helical" evidence="8">
    <location>
        <begin position="159"/>
        <end position="177"/>
    </location>
</feature>
<feature type="transmembrane region" description="Helical" evidence="8">
    <location>
        <begin position="48"/>
        <end position="66"/>
    </location>
</feature>
<feature type="transmembrane region" description="Helical" evidence="8">
    <location>
        <begin position="267"/>
        <end position="288"/>
    </location>
</feature>